<evidence type="ECO:0000256" key="6">
    <source>
        <dbReference type="SAM" id="MobiDB-lite"/>
    </source>
</evidence>
<dbReference type="PANTHER" id="PTHR43133:SF8">
    <property type="entry name" value="RNA POLYMERASE SIGMA FACTOR HI_1459-RELATED"/>
    <property type="match status" value="1"/>
</dbReference>
<evidence type="ECO:0000313" key="10">
    <source>
        <dbReference type="Proteomes" id="UP001493487"/>
    </source>
</evidence>
<sequence>MDASTQPPNVRTEQDIKAWLSELRPDLLRYSRSLCGNRVEAEDIVQDVFVKVMSRLEEDPKHNLNRSYLFRAAKNVWIDLCRRRQRSPQVSLEEMQHDPSSYDHPFYSTRELLEALFDRLMPKPFVILLLCDVFGFTAKETAIHIEGTEGSVQVALSRARSRLQQLARRGDAAEGSRREAPQQQPKTAESVDLLDAVIKAFRRHDPHMIYQAYSRLFLSGSRINDIKSLGGRLCFTFRDPDGNVLMVSG</sequence>
<dbReference type="InterPro" id="IPR013325">
    <property type="entry name" value="RNA_pol_sigma_r2"/>
</dbReference>
<accession>A0ABV1KX54</accession>
<feature type="region of interest" description="Disordered" evidence="6">
    <location>
        <begin position="168"/>
        <end position="187"/>
    </location>
</feature>
<dbReference type="InterPro" id="IPR014284">
    <property type="entry name" value="RNA_pol_sigma-70_dom"/>
</dbReference>
<dbReference type="Pfam" id="PF04542">
    <property type="entry name" value="Sigma70_r2"/>
    <property type="match status" value="1"/>
</dbReference>
<dbReference type="InterPro" id="IPR007627">
    <property type="entry name" value="RNA_pol_sigma70_r2"/>
</dbReference>
<feature type="domain" description="RNA polymerase sigma factor 70 region 4 type 2" evidence="8">
    <location>
        <begin position="111"/>
        <end position="163"/>
    </location>
</feature>
<protein>
    <submittedName>
        <fullName evidence="9">RNA polymerase sigma factor</fullName>
    </submittedName>
</protein>
<keyword evidence="4" id="KW-0238">DNA-binding</keyword>
<evidence type="ECO:0000313" key="9">
    <source>
        <dbReference type="EMBL" id="MEQ4484238.1"/>
    </source>
</evidence>
<dbReference type="Pfam" id="PF08281">
    <property type="entry name" value="Sigma70_r4_2"/>
    <property type="match status" value="1"/>
</dbReference>
<dbReference type="InterPro" id="IPR013324">
    <property type="entry name" value="RNA_pol_sigma_r3/r4-like"/>
</dbReference>
<keyword evidence="10" id="KW-1185">Reference proteome</keyword>
<comment type="caution">
    <text evidence="9">The sequence shown here is derived from an EMBL/GenBank/DDBJ whole genome shotgun (WGS) entry which is preliminary data.</text>
</comment>
<dbReference type="RefSeq" id="WP_232186620.1">
    <property type="nucleotide sequence ID" value="NZ_JAIOAP010000009.1"/>
</dbReference>
<evidence type="ECO:0000256" key="4">
    <source>
        <dbReference type="ARBA" id="ARBA00023125"/>
    </source>
</evidence>
<feature type="compositionally biased region" description="Basic and acidic residues" evidence="6">
    <location>
        <begin position="168"/>
        <end position="180"/>
    </location>
</feature>
<keyword evidence="2" id="KW-0805">Transcription regulation</keyword>
<dbReference type="PANTHER" id="PTHR43133">
    <property type="entry name" value="RNA POLYMERASE ECF-TYPE SIGMA FACTO"/>
    <property type="match status" value="1"/>
</dbReference>
<organism evidence="9 10">
    <name type="scientific">Cohnella silvisoli</name>
    <dbReference type="NCBI Taxonomy" id="2873699"/>
    <lineage>
        <taxon>Bacteria</taxon>
        <taxon>Bacillati</taxon>
        <taxon>Bacillota</taxon>
        <taxon>Bacilli</taxon>
        <taxon>Bacillales</taxon>
        <taxon>Paenibacillaceae</taxon>
        <taxon>Cohnella</taxon>
    </lineage>
</organism>
<dbReference type="Gene3D" id="1.10.1740.10">
    <property type="match status" value="1"/>
</dbReference>
<dbReference type="EMBL" id="JASKHM010000010">
    <property type="protein sequence ID" value="MEQ4484238.1"/>
    <property type="molecule type" value="Genomic_DNA"/>
</dbReference>
<evidence type="ECO:0000259" key="8">
    <source>
        <dbReference type="Pfam" id="PF08281"/>
    </source>
</evidence>
<keyword evidence="5" id="KW-0804">Transcription</keyword>
<dbReference type="SUPFAM" id="SSF88946">
    <property type="entry name" value="Sigma2 domain of RNA polymerase sigma factors"/>
    <property type="match status" value="1"/>
</dbReference>
<evidence type="ECO:0000259" key="7">
    <source>
        <dbReference type="Pfam" id="PF04542"/>
    </source>
</evidence>
<reference evidence="9 10" key="1">
    <citation type="journal article" date="2023" name="Genome Announc.">
        <title>Pan-Genome Analyses of the Genus Cohnella and Proposal of the Novel Species Cohnella silvisoli sp. nov., Isolated from Forest Soil.</title>
        <authorList>
            <person name="Wang C."/>
            <person name="Mao L."/>
            <person name="Bao G."/>
            <person name="Zhu H."/>
        </authorList>
    </citation>
    <scope>NUCLEOTIDE SEQUENCE [LARGE SCALE GENOMIC DNA]</scope>
    <source>
        <strain evidence="9 10">NL03-T5-1</strain>
    </source>
</reference>
<comment type="similarity">
    <text evidence="1">Belongs to the sigma-70 factor family. ECF subfamily.</text>
</comment>
<dbReference type="InterPro" id="IPR013249">
    <property type="entry name" value="RNA_pol_sigma70_r4_t2"/>
</dbReference>
<name>A0ABV1KX54_9BACL</name>
<evidence type="ECO:0000256" key="2">
    <source>
        <dbReference type="ARBA" id="ARBA00023015"/>
    </source>
</evidence>
<proteinExistence type="inferred from homology"/>
<gene>
    <name evidence="9" type="ORF">QJS35_17715</name>
</gene>
<evidence type="ECO:0000256" key="5">
    <source>
        <dbReference type="ARBA" id="ARBA00023163"/>
    </source>
</evidence>
<dbReference type="SUPFAM" id="SSF88659">
    <property type="entry name" value="Sigma3 and sigma4 domains of RNA polymerase sigma factors"/>
    <property type="match status" value="1"/>
</dbReference>
<evidence type="ECO:0000256" key="1">
    <source>
        <dbReference type="ARBA" id="ARBA00010641"/>
    </source>
</evidence>
<dbReference type="InterPro" id="IPR039425">
    <property type="entry name" value="RNA_pol_sigma-70-like"/>
</dbReference>
<dbReference type="NCBIfam" id="TIGR02937">
    <property type="entry name" value="sigma70-ECF"/>
    <property type="match status" value="1"/>
</dbReference>
<dbReference type="InterPro" id="IPR036388">
    <property type="entry name" value="WH-like_DNA-bd_sf"/>
</dbReference>
<dbReference type="Gene3D" id="1.10.10.10">
    <property type="entry name" value="Winged helix-like DNA-binding domain superfamily/Winged helix DNA-binding domain"/>
    <property type="match status" value="1"/>
</dbReference>
<keyword evidence="3" id="KW-0731">Sigma factor</keyword>
<feature type="domain" description="RNA polymerase sigma-70 region 2" evidence="7">
    <location>
        <begin position="22"/>
        <end position="86"/>
    </location>
</feature>
<evidence type="ECO:0000256" key="3">
    <source>
        <dbReference type="ARBA" id="ARBA00023082"/>
    </source>
</evidence>
<dbReference type="Proteomes" id="UP001493487">
    <property type="component" value="Unassembled WGS sequence"/>
</dbReference>